<dbReference type="Gene3D" id="3.40.50.1820">
    <property type="entry name" value="alpha/beta hydrolase"/>
    <property type="match status" value="1"/>
</dbReference>
<protein>
    <submittedName>
        <fullName evidence="3">Alpha/beta hydrolase</fullName>
    </submittedName>
</protein>
<dbReference type="PANTHER" id="PTHR48081:SF8">
    <property type="entry name" value="ALPHA_BETA HYDROLASE FOLD-3 DOMAIN-CONTAINING PROTEIN-RELATED"/>
    <property type="match status" value="1"/>
</dbReference>
<dbReference type="PANTHER" id="PTHR48081">
    <property type="entry name" value="AB HYDROLASE SUPERFAMILY PROTEIN C4A8.06C"/>
    <property type="match status" value="1"/>
</dbReference>
<evidence type="ECO:0000313" key="4">
    <source>
        <dbReference type="Proteomes" id="UP001595956"/>
    </source>
</evidence>
<accession>A0ABW0MWQ0</accession>
<dbReference type="Pfam" id="PF07859">
    <property type="entry name" value="Abhydrolase_3"/>
    <property type="match status" value="1"/>
</dbReference>
<organism evidence="3 4">
    <name type="scientific">Nocardioides caricicola</name>
    <dbReference type="NCBI Taxonomy" id="634770"/>
    <lineage>
        <taxon>Bacteria</taxon>
        <taxon>Bacillati</taxon>
        <taxon>Actinomycetota</taxon>
        <taxon>Actinomycetes</taxon>
        <taxon>Propionibacteriales</taxon>
        <taxon>Nocardioidaceae</taxon>
        <taxon>Nocardioides</taxon>
    </lineage>
</organism>
<dbReference type="InterPro" id="IPR050300">
    <property type="entry name" value="GDXG_lipolytic_enzyme"/>
</dbReference>
<keyword evidence="1 3" id="KW-0378">Hydrolase</keyword>
<evidence type="ECO:0000259" key="2">
    <source>
        <dbReference type="Pfam" id="PF07859"/>
    </source>
</evidence>
<sequence>MRSRLAAGRFHPELRTGSRLLPRAAVSPRLVPLLRTGIQRLPADPDFFETQVSPTASVRVYRPTHAPTRSPALLYVHGGGLLIGSPLQDEPALRSVADELGVVVATVRYRLAPEHRFPAARDDCYDAVRWLAAQPGIDASRVAIGGGSAGGGLAAAVALHARGQGGPALCLQLLVYPMLDDRTAARPDPDREHRRLWSNEANRFGWSSYLGHAPGRPGVDPTAAPARCEDLAGLPPAWIGVGTLDLFHDEALAYADRLRAAGVACTTGVVPGAFHGFDAFADKPVVREFRASQVAALRSAFGL</sequence>
<dbReference type="EMBL" id="JBHSMD010000002">
    <property type="protein sequence ID" value="MFC5492764.1"/>
    <property type="molecule type" value="Genomic_DNA"/>
</dbReference>
<reference evidence="4" key="1">
    <citation type="journal article" date="2019" name="Int. J. Syst. Evol. Microbiol.">
        <title>The Global Catalogue of Microorganisms (GCM) 10K type strain sequencing project: providing services to taxonomists for standard genome sequencing and annotation.</title>
        <authorList>
            <consortium name="The Broad Institute Genomics Platform"/>
            <consortium name="The Broad Institute Genome Sequencing Center for Infectious Disease"/>
            <person name="Wu L."/>
            <person name="Ma J."/>
        </authorList>
    </citation>
    <scope>NUCLEOTIDE SEQUENCE [LARGE SCALE GENOMIC DNA]</scope>
    <source>
        <strain evidence="4">KACC 13778</strain>
    </source>
</reference>
<keyword evidence="4" id="KW-1185">Reference proteome</keyword>
<feature type="domain" description="Alpha/beta hydrolase fold-3" evidence="2">
    <location>
        <begin position="73"/>
        <end position="277"/>
    </location>
</feature>
<dbReference type="Proteomes" id="UP001595956">
    <property type="component" value="Unassembled WGS sequence"/>
</dbReference>
<evidence type="ECO:0000256" key="1">
    <source>
        <dbReference type="ARBA" id="ARBA00022801"/>
    </source>
</evidence>
<evidence type="ECO:0000313" key="3">
    <source>
        <dbReference type="EMBL" id="MFC5492764.1"/>
    </source>
</evidence>
<dbReference type="RefSeq" id="WP_345171239.1">
    <property type="nucleotide sequence ID" value="NZ_BAABFQ010000003.1"/>
</dbReference>
<dbReference type="GO" id="GO:0016787">
    <property type="term" value="F:hydrolase activity"/>
    <property type="evidence" value="ECO:0007669"/>
    <property type="project" value="UniProtKB-KW"/>
</dbReference>
<gene>
    <name evidence="3" type="ORF">ACFPKY_06625</name>
</gene>
<proteinExistence type="predicted"/>
<dbReference type="InterPro" id="IPR029058">
    <property type="entry name" value="AB_hydrolase_fold"/>
</dbReference>
<comment type="caution">
    <text evidence="3">The sequence shown here is derived from an EMBL/GenBank/DDBJ whole genome shotgun (WGS) entry which is preliminary data.</text>
</comment>
<dbReference type="InterPro" id="IPR013094">
    <property type="entry name" value="AB_hydrolase_3"/>
</dbReference>
<dbReference type="SUPFAM" id="SSF53474">
    <property type="entry name" value="alpha/beta-Hydrolases"/>
    <property type="match status" value="1"/>
</dbReference>
<name>A0ABW0MWQ0_9ACTN</name>